<dbReference type="InterPro" id="IPR035979">
    <property type="entry name" value="RBD_domain_sf"/>
</dbReference>
<evidence type="ECO:0000259" key="10">
    <source>
        <dbReference type="PROSITE" id="PS50961"/>
    </source>
</evidence>
<evidence type="ECO:0000256" key="8">
    <source>
        <dbReference type="SAM" id="MobiDB-lite"/>
    </source>
</evidence>
<organism evidence="12">
    <name type="scientific">Spongospora subterranea</name>
    <dbReference type="NCBI Taxonomy" id="70186"/>
    <lineage>
        <taxon>Eukaryota</taxon>
        <taxon>Sar</taxon>
        <taxon>Rhizaria</taxon>
        <taxon>Endomyxa</taxon>
        <taxon>Phytomyxea</taxon>
        <taxon>Plasmodiophorida</taxon>
        <taxon>Plasmodiophoridae</taxon>
        <taxon>Spongospora</taxon>
    </lineage>
</organism>
<dbReference type="GO" id="GO:0003723">
    <property type="term" value="F:RNA binding"/>
    <property type="evidence" value="ECO:0007669"/>
    <property type="project" value="UniProtKB-UniRule"/>
</dbReference>
<evidence type="ECO:0000259" key="9">
    <source>
        <dbReference type="PROSITE" id="PS50102"/>
    </source>
</evidence>
<keyword evidence="5" id="KW-0804">Transcription</keyword>
<dbReference type="SMART" id="SM00715">
    <property type="entry name" value="LA"/>
    <property type="match status" value="1"/>
</dbReference>
<comment type="similarity">
    <text evidence="2">Belongs to the LARP7 family.</text>
</comment>
<proteinExistence type="inferred from homology"/>
<keyword evidence="6" id="KW-0539">Nucleus</keyword>
<dbReference type="Gene3D" id="1.10.10.10">
    <property type="entry name" value="Winged helix-like DNA-binding domain superfamily/Winged helix DNA-binding domain"/>
    <property type="match status" value="1"/>
</dbReference>
<dbReference type="PRINTS" id="PR00302">
    <property type="entry name" value="LUPUSLA"/>
</dbReference>
<accession>A0A0H5R652</accession>
<dbReference type="GO" id="GO:0005634">
    <property type="term" value="C:nucleus"/>
    <property type="evidence" value="ECO:0007669"/>
    <property type="project" value="UniProtKB-SubCell"/>
</dbReference>
<evidence type="ECO:0000256" key="6">
    <source>
        <dbReference type="ARBA" id="ARBA00023242"/>
    </source>
</evidence>
<dbReference type="EMBL" id="HACM01009193">
    <property type="protein sequence ID" value="CRZ09635.1"/>
    <property type="molecule type" value="Transcribed_RNA"/>
</dbReference>
<keyword evidence="3 7" id="KW-0694">RNA-binding</keyword>
<dbReference type="PANTHER" id="PTHR22792:SF62">
    <property type="entry name" value="LA-RELATED PROTEIN 7"/>
    <property type="match status" value="1"/>
</dbReference>
<dbReference type="SUPFAM" id="SSF46785">
    <property type="entry name" value="Winged helix' DNA-binding domain"/>
    <property type="match status" value="1"/>
</dbReference>
<dbReference type="GO" id="GO:1990904">
    <property type="term" value="C:ribonucleoprotein complex"/>
    <property type="evidence" value="ECO:0007669"/>
    <property type="project" value="UniProtKB-UniRule"/>
</dbReference>
<name>A0A0H5R652_9EUKA</name>
<evidence type="ECO:0000256" key="2">
    <source>
        <dbReference type="ARBA" id="ARBA00008680"/>
    </source>
</evidence>
<evidence type="ECO:0008006" key="13">
    <source>
        <dbReference type="Google" id="ProtNLM"/>
    </source>
</evidence>
<feature type="domain" description="XRRM" evidence="11">
    <location>
        <begin position="254"/>
        <end position="372"/>
    </location>
</feature>
<dbReference type="AlphaFoldDB" id="A0A0H5R652"/>
<dbReference type="PROSITE" id="PS51939">
    <property type="entry name" value="XRRM"/>
    <property type="match status" value="1"/>
</dbReference>
<keyword evidence="4" id="KW-0805">Transcription regulation</keyword>
<dbReference type="Gene3D" id="3.30.70.330">
    <property type="match status" value="2"/>
</dbReference>
<dbReference type="InterPro" id="IPR012677">
    <property type="entry name" value="Nucleotide-bd_a/b_plait_sf"/>
</dbReference>
<protein>
    <recommendedName>
        <fullName evidence="13">HTH La-type RNA-binding domain-containing protein</fullName>
    </recommendedName>
</protein>
<dbReference type="GO" id="GO:0006396">
    <property type="term" value="P:RNA processing"/>
    <property type="evidence" value="ECO:0007669"/>
    <property type="project" value="InterPro"/>
</dbReference>
<feature type="domain" description="HTH La-type RNA-binding" evidence="10">
    <location>
        <begin position="5"/>
        <end position="96"/>
    </location>
</feature>
<dbReference type="CDD" id="cd07323">
    <property type="entry name" value="LAM"/>
    <property type="match status" value="1"/>
</dbReference>
<comment type="subcellular location">
    <subcellularLocation>
        <location evidence="1">Nucleus</location>
    </subcellularLocation>
</comment>
<evidence type="ECO:0000256" key="1">
    <source>
        <dbReference type="ARBA" id="ARBA00004123"/>
    </source>
</evidence>
<dbReference type="PROSITE" id="PS50102">
    <property type="entry name" value="RRM"/>
    <property type="match status" value="1"/>
</dbReference>
<dbReference type="InterPro" id="IPR002344">
    <property type="entry name" value="Lupus_La"/>
</dbReference>
<dbReference type="Pfam" id="PF05383">
    <property type="entry name" value="La"/>
    <property type="match status" value="1"/>
</dbReference>
<evidence type="ECO:0000256" key="4">
    <source>
        <dbReference type="ARBA" id="ARBA00023015"/>
    </source>
</evidence>
<dbReference type="Pfam" id="PF08777">
    <property type="entry name" value="RRM_3"/>
    <property type="match status" value="1"/>
</dbReference>
<dbReference type="SUPFAM" id="SSF54928">
    <property type="entry name" value="RNA-binding domain, RBD"/>
    <property type="match status" value="1"/>
</dbReference>
<dbReference type="SMART" id="SM00360">
    <property type="entry name" value="RRM"/>
    <property type="match status" value="2"/>
</dbReference>
<dbReference type="InterPro" id="IPR045180">
    <property type="entry name" value="La_dom_prot"/>
</dbReference>
<dbReference type="InterPro" id="IPR006630">
    <property type="entry name" value="La_HTH"/>
</dbReference>
<feature type="compositionally biased region" description="Low complexity" evidence="8">
    <location>
        <begin position="351"/>
        <end position="364"/>
    </location>
</feature>
<dbReference type="InterPro" id="IPR000504">
    <property type="entry name" value="RRM_dom"/>
</dbReference>
<feature type="non-terminal residue" evidence="12">
    <location>
        <position position="1"/>
    </location>
</feature>
<evidence type="ECO:0000256" key="3">
    <source>
        <dbReference type="ARBA" id="ARBA00022884"/>
    </source>
</evidence>
<dbReference type="PANTHER" id="PTHR22792">
    <property type="entry name" value="LUPUS LA PROTEIN-RELATED"/>
    <property type="match status" value="1"/>
</dbReference>
<evidence type="ECO:0000313" key="12">
    <source>
        <dbReference type="EMBL" id="CRZ09635.1"/>
    </source>
</evidence>
<dbReference type="InterPro" id="IPR036390">
    <property type="entry name" value="WH_DNA-bd_sf"/>
</dbReference>
<evidence type="ECO:0000259" key="11">
    <source>
        <dbReference type="PROSITE" id="PS51939"/>
    </source>
</evidence>
<dbReference type="Pfam" id="PF00076">
    <property type="entry name" value="RRM_1"/>
    <property type="match status" value="1"/>
</dbReference>
<dbReference type="InterPro" id="IPR036388">
    <property type="entry name" value="WH-like_DNA-bd_sf"/>
</dbReference>
<evidence type="ECO:0000256" key="5">
    <source>
        <dbReference type="ARBA" id="ARBA00023163"/>
    </source>
</evidence>
<dbReference type="InterPro" id="IPR014886">
    <property type="entry name" value="La_xRRM"/>
</dbReference>
<feature type="region of interest" description="Disordered" evidence="8">
    <location>
        <begin position="351"/>
        <end position="390"/>
    </location>
</feature>
<feature type="domain" description="RRM" evidence="9">
    <location>
        <begin position="105"/>
        <end position="180"/>
    </location>
</feature>
<evidence type="ECO:0000256" key="7">
    <source>
        <dbReference type="PROSITE-ProRule" id="PRU00332"/>
    </source>
</evidence>
<feature type="region of interest" description="Disordered" evidence="8">
    <location>
        <begin position="171"/>
        <end position="216"/>
    </location>
</feature>
<dbReference type="PROSITE" id="PS50961">
    <property type="entry name" value="HTH_LA"/>
    <property type="match status" value="1"/>
</dbReference>
<sequence>IHIINIMTASTGAQISRQLEFYFSDSNLRRDKFLSQKLKDSPDGSVPIEVLLTFNRLKAITTDANVVAEAISKSKSLKLSEDKASVLRVNPFDSSAVAGDEVKACTAYLNRIPEDATIESLTEFLSEFGQVNLVNIPKPKDTTERRHRGFAFAEFTTPEAVEKLVAAIPRKPATQEKADGVASEEADASPSVIEGQAEADKPAEAETPAEDGEKKSKPMYALKFADWKEWTTVLRKADKKGAKAAPTTQTEEAVHEAGRLVRITGNLEGATKPDLHSLFSEIGQVKYIDFFGAAEFATIRFASAEIATNVTAKVAEGEVKFGDNVLSARILDDEEQTAYWTRVNTEIAQRAALGRGQRGRSGNNKRSRSSEQSASEKKVKTVSEPMAEAS</sequence>
<reference evidence="12" key="1">
    <citation type="submission" date="2015-04" db="EMBL/GenBank/DDBJ databases">
        <title>The genome sequence of the plant pathogenic Rhizarian Plasmodiophora brassicae reveals insights in its biotrophic life cycle and the origin of chitin synthesis.</title>
        <authorList>
            <person name="Schwelm A."/>
            <person name="Fogelqvist J."/>
            <person name="Knaust A."/>
            <person name="Julke S."/>
            <person name="Lilja T."/>
            <person name="Dhandapani V."/>
            <person name="Bonilla-Rosso G."/>
            <person name="Karlsson M."/>
            <person name="Shevchenko A."/>
            <person name="Choi S.R."/>
            <person name="Kim H.G."/>
            <person name="Park J.Y."/>
            <person name="Lim Y.P."/>
            <person name="Ludwig-Muller J."/>
            <person name="Dixelius C."/>
        </authorList>
    </citation>
    <scope>NUCLEOTIDE SEQUENCE</scope>
    <source>
        <tissue evidence="12">Potato root galls</tissue>
    </source>
</reference>